<feature type="chain" id="PRO_5037224748" evidence="1">
    <location>
        <begin position="22"/>
        <end position="209"/>
    </location>
</feature>
<dbReference type="Proteomes" id="UP000761264">
    <property type="component" value="Unassembled WGS sequence"/>
</dbReference>
<name>A0A967KF26_9PROT</name>
<evidence type="ECO:0000313" key="2">
    <source>
        <dbReference type="EMBL" id="NIA71055.1"/>
    </source>
</evidence>
<sequence length="209" mass="22435">MLTAGAAAGLLLLLSACGTPGGDYDDLMAERNFVGAKNDAFSICHGHGCRLTSDVSLTELEWDPVADIFAEPAASADIERARIAMATAILEEAVGRKTGTHKDQGGTFNAMSGNHQFDCVDETSNTSVYLTLMAKAGYLKWHKIKGWAGRGLLIDGSWPHQSAVVVELKTGQAYAVDTWFEDNGRPAHVVPLEEWRAGWSPPGFVDSIL</sequence>
<gene>
    <name evidence="2" type="ORF">HBA54_20865</name>
</gene>
<reference evidence="2" key="1">
    <citation type="submission" date="2020-03" db="EMBL/GenBank/DDBJ databases">
        <title>Genome of Pelagibius litoralis DSM 21314T.</title>
        <authorList>
            <person name="Wang G."/>
        </authorList>
    </citation>
    <scope>NUCLEOTIDE SEQUENCE</scope>
    <source>
        <strain evidence="2">DSM 21314</strain>
    </source>
</reference>
<dbReference type="AlphaFoldDB" id="A0A967KF26"/>
<feature type="signal peptide" evidence="1">
    <location>
        <begin position="1"/>
        <end position="21"/>
    </location>
</feature>
<keyword evidence="3" id="KW-1185">Reference proteome</keyword>
<proteinExistence type="predicted"/>
<evidence type="ECO:0000313" key="3">
    <source>
        <dbReference type="Proteomes" id="UP000761264"/>
    </source>
</evidence>
<organism evidence="2 3">
    <name type="scientific">Pelagibius litoralis</name>
    <dbReference type="NCBI Taxonomy" id="374515"/>
    <lineage>
        <taxon>Bacteria</taxon>
        <taxon>Pseudomonadati</taxon>
        <taxon>Pseudomonadota</taxon>
        <taxon>Alphaproteobacteria</taxon>
        <taxon>Rhodospirillales</taxon>
        <taxon>Rhodovibrionaceae</taxon>
        <taxon>Pelagibius</taxon>
    </lineage>
</organism>
<keyword evidence="1" id="KW-0732">Signal</keyword>
<dbReference type="EMBL" id="JAAQPH010000018">
    <property type="protein sequence ID" value="NIA71055.1"/>
    <property type="molecule type" value="Genomic_DNA"/>
</dbReference>
<dbReference type="RefSeq" id="WP_167228292.1">
    <property type="nucleotide sequence ID" value="NZ_JAAQPH010000018.1"/>
</dbReference>
<protein>
    <submittedName>
        <fullName evidence="2">Uncharacterized protein</fullName>
    </submittedName>
</protein>
<evidence type="ECO:0000256" key="1">
    <source>
        <dbReference type="SAM" id="SignalP"/>
    </source>
</evidence>
<comment type="caution">
    <text evidence="2">The sequence shown here is derived from an EMBL/GenBank/DDBJ whole genome shotgun (WGS) entry which is preliminary data.</text>
</comment>
<accession>A0A967KF26</accession>